<dbReference type="InterPro" id="IPR036097">
    <property type="entry name" value="HisK_dim/P_sf"/>
</dbReference>
<evidence type="ECO:0000313" key="7">
    <source>
        <dbReference type="Proteomes" id="UP001378956"/>
    </source>
</evidence>
<feature type="domain" description="Histidine kinase" evidence="5">
    <location>
        <begin position="404"/>
        <end position="618"/>
    </location>
</feature>
<dbReference type="SMART" id="SM00387">
    <property type="entry name" value="HATPase_c"/>
    <property type="match status" value="1"/>
</dbReference>
<dbReference type="Gene3D" id="1.25.40.10">
    <property type="entry name" value="Tetratricopeptide repeat domain"/>
    <property type="match status" value="1"/>
</dbReference>
<dbReference type="PANTHER" id="PTHR43547:SF2">
    <property type="entry name" value="HYBRID SIGNAL TRANSDUCTION HISTIDINE KINASE C"/>
    <property type="match status" value="1"/>
</dbReference>
<dbReference type="SUPFAM" id="SSF48452">
    <property type="entry name" value="TPR-like"/>
    <property type="match status" value="1"/>
</dbReference>
<protein>
    <recommendedName>
        <fullName evidence="2">histidine kinase</fullName>
        <ecNumber evidence="2">2.7.13.3</ecNumber>
    </recommendedName>
</protein>
<dbReference type="SUPFAM" id="SSF55874">
    <property type="entry name" value="ATPase domain of HSP90 chaperone/DNA topoisomerase II/histidine kinase"/>
    <property type="match status" value="1"/>
</dbReference>
<keyword evidence="6" id="KW-0808">Transferase</keyword>
<dbReference type="Pfam" id="PF02518">
    <property type="entry name" value="HATPase_c"/>
    <property type="match status" value="1"/>
</dbReference>
<dbReference type="SUPFAM" id="SSF47384">
    <property type="entry name" value="Homodimeric domain of signal transducing histidine kinase"/>
    <property type="match status" value="1"/>
</dbReference>
<comment type="catalytic activity">
    <reaction evidence="1">
        <text>ATP + protein L-histidine = ADP + protein N-phospho-L-histidine.</text>
        <dbReference type="EC" id="2.7.13.3"/>
    </reaction>
</comment>
<dbReference type="EMBL" id="JBBEUB010000004">
    <property type="protein sequence ID" value="MEJ2903414.1"/>
    <property type="molecule type" value="Genomic_DNA"/>
</dbReference>
<dbReference type="InterPro" id="IPR003594">
    <property type="entry name" value="HATPase_dom"/>
</dbReference>
<feature type="transmembrane region" description="Helical" evidence="4">
    <location>
        <begin position="346"/>
        <end position="367"/>
    </location>
</feature>
<evidence type="ECO:0000256" key="1">
    <source>
        <dbReference type="ARBA" id="ARBA00000085"/>
    </source>
</evidence>
<dbReference type="GO" id="GO:0016301">
    <property type="term" value="F:kinase activity"/>
    <property type="evidence" value="ECO:0007669"/>
    <property type="project" value="UniProtKB-KW"/>
</dbReference>
<proteinExistence type="predicted"/>
<evidence type="ECO:0000256" key="3">
    <source>
        <dbReference type="ARBA" id="ARBA00022553"/>
    </source>
</evidence>
<organism evidence="6 7">
    <name type="scientific">Pedobacter panaciterrae</name>
    <dbReference type="NCBI Taxonomy" id="363849"/>
    <lineage>
        <taxon>Bacteria</taxon>
        <taxon>Pseudomonadati</taxon>
        <taxon>Bacteroidota</taxon>
        <taxon>Sphingobacteriia</taxon>
        <taxon>Sphingobacteriales</taxon>
        <taxon>Sphingobacteriaceae</taxon>
        <taxon>Pedobacter</taxon>
    </lineage>
</organism>
<dbReference type="PROSITE" id="PS50109">
    <property type="entry name" value="HIS_KIN"/>
    <property type="match status" value="1"/>
</dbReference>
<dbReference type="CDD" id="cd00082">
    <property type="entry name" value="HisKA"/>
    <property type="match status" value="1"/>
</dbReference>
<comment type="caution">
    <text evidence="6">The sequence shown here is derived from an EMBL/GenBank/DDBJ whole genome shotgun (WGS) entry which is preliminary data.</text>
</comment>
<keyword evidence="4" id="KW-0472">Membrane</keyword>
<keyword evidence="6" id="KW-0418">Kinase</keyword>
<gene>
    <name evidence="6" type="ORF">WAE58_13305</name>
</gene>
<dbReference type="Gene3D" id="3.30.565.10">
    <property type="entry name" value="Histidine kinase-like ATPase, C-terminal domain"/>
    <property type="match status" value="1"/>
</dbReference>
<reference evidence="6 7" key="1">
    <citation type="submission" date="2024-03" db="EMBL/GenBank/DDBJ databases">
        <title>Sequence of Lycoming College Course Isolates.</title>
        <authorList>
            <person name="Plotts O."/>
            <person name="Newman J."/>
        </authorList>
    </citation>
    <scope>NUCLEOTIDE SEQUENCE [LARGE SCALE GENOMIC DNA]</scope>
    <source>
        <strain evidence="6 7">CJB-3</strain>
    </source>
</reference>
<dbReference type="EC" id="2.7.13.3" evidence="2"/>
<evidence type="ECO:0000256" key="4">
    <source>
        <dbReference type="SAM" id="Phobius"/>
    </source>
</evidence>
<dbReference type="PANTHER" id="PTHR43547">
    <property type="entry name" value="TWO-COMPONENT HISTIDINE KINASE"/>
    <property type="match status" value="1"/>
</dbReference>
<dbReference type="Gene3D" id="1.10.287.130">
    <property type="match status" value="1"/>
</dbReference>
<name>A0ABU8NNB6_9SPHI</name>
<evidence type="ECO:0000256" key="2">
    <source>
        <dbReference type="ARBA" id="ARBA00012438"/>
    </source>
</evidence>
<dbReference type="InterPro" id="IPR011990">
    <property type="entry name" value="TPR-like_helical_dom_sf"/>
</dbReference>
<keyword evidence="4" id="KW-1133">Transmembrane helix</keyword>
<keyword evidence="7" id="KW-1185">Reference proteome</keyword>
<dbReference type="InterPro" id="IPR036890">
    <property type="entry name" value="HATPase_C_sf"/>
</dbReference>
<dbReference type="RefSeq" id="WP_337716657.1">
    <property type="nucleotide sequence ID" value="NZ_JBBEUB010000004.1"/>
</dbReference>
<sequence>MRLPKLLPYFLPVLLFCYGTIQGQSNLIRAEKQKLSSVKDSIGYINSINRLGMLYHMRNLDSALYYSIKAKEMATRLQYPKGVADADNVIATIFAMRGMYQESLQLLTQALSAYSAQKDSANVSQVTINMSNVYGSLNDSTKALNLLRQVIRTGSKDSIMSLAYANYCMANSTLSDDSSQYYINKTREIASRYNDYRMLIGVKELESDFLLKKGRIKESLKVLADALAEARKYELNEQEIYLLNSYARYYKNQPDSALHYAWSSYQLAKENGYVVALIPLLQDVLSFTELLGNKDKIISVQKLLETTMAEENENLKKFVGDYIKYNIIQGDNAVLSIINKNSKTKIWLLVSICVVSLFLLLFMYRLYQVSRKHESELGKLNRQILEQNKTLQATDEFKNKLFSILAHDFRTPLISTISIAGLMKDNPEFTKEEMEQFYGDIEKRASDMLESFDIILQWIKQQLSGYQYKAETLVLHDLFSESADIVMPQMIPKKITLSNQIPKYVIATSDKEMLQFVNRNLLSNAAKFSPEGGTITISCTQDDHLITISITDEGRGMDEQTLSKLFSVSSNFGSSTQHGAGIALSMCKDFIQKLGGRIWAQNAEPNGAIFSYSIPLKA</sequence>
<dbReference type="InterPro" id="IPR005467">
    <property type="entry name" value="His_kinase_dom"/>
</dbReference>
<dbReference type="InterPro" id="IPR003661">
    <property type="entry name" value="HisK_dim/P_dom"/>
</dbReference>
<dbReference type="Pfam" id="PF13424">
    <property type="entry name" value="TPR_12"/>
    <property type="match status" value="1"/>
</dbReference>
<keyword evidence="3" id="KW-0597">Phosphoprotein</keyword>
<evidence type="ECO:0000259" key="5">
    <source>
        <dbReference type="PROSITE" id="PS50109"/>
    </source>
</evidence>
<evidence type="ECO:0000313" key="6">
    <source>
        <dbReference type="EMBL" id="MEJ2903414.1"/>
    </source>
</evidence>
<dbReference type="InterPro" id="IPR004358">
    <property type="entry name" value="Sig_transdc_His_kin-like_C"/>
</dbReference>
<keyword evidence="4" id="KW-0812">Transmembrane</keyword>
<dbReference type="Proteomes" id="UP001378956">
    <property type="component" value="Unassembled WGS sequence"/>
</dbReference>
<dbReference type="PRINTS" id="PR00344">
    <property type="entry name" value="BCTRLSENSOR"/>
</dbReference>
<accession>A0ABU8NNB6</accession>